<name>A0A9D4TWK6_CHLVU</name>
<evidence type="ECO:0000313" key="2">
    <source>
        <dbReference type="EMBL" id="KAI3436429.1"/>
    </source>
</evidence>
<accession>A0A9D4TWK6</accession>
<feature type="transmembrane region" description="Helical" evidence="1">
    <location>
        <begin position="148"/>
        <end position="172"/>
    </location>
</feature>
<evidence type="ECO:0000256" key="1">
    <source>
        <dbReference type="SAM" id="Phobius"/>
    </source>
</evidence>
<keyword evidence="3" id="KW-1185">Reference proteome</keyword>
<evidence type="ECO:0000313" key="3">
    <source>
        <dbReference type="Proteomes" id="UP001055712"/>
    </source>
</evidence>
<keyword evidence="1" id="KW-0472">Membrane</keyword>
<reference evidence="2" key="1">
    <citation type="journal article" date="2019" name="Plant J.">
        <title>Chlorella vulgaris genome assembly and annotation reveals the molecular basis for metabolic acclimation to high light conditions.</title>
        <authorList>
            <person name="Cecchin M."/>
            <person name="Marcolungo L."/>
            <person name="Rossato M."/>
            <person name="Girolomoni L."/>
            <person name="Cosentino E."/>
            <person name="Cuine S."/>
            <person name="Li-Beisson Y."/>
            <person name="Delledonne M."/>
            <person name="Ballottari M."/>
        </authorList>
    </citation>
    <scope>NUCLEOTIDE SEQUENCE</scope>
    <source>
        <strain evidence="2">211/11P</strain>
    </source>
</reference>
<dbReference type="AlphaFoldDB" id="A0A9D4TWK6"/>
<keyword evidence="1" id="KW-1133">Transmembrane helix</keyword>
<dbReference type="Proteomes" id="UP001055712">
    <property type="component" value="Unassembled WGS sequence"/>
</dbReference>
<dbReference type="EMBL" id="SIDB01000002">
    <property type="protein sequence ID" value="KAI3436429.1"/>
    <property type="molecule type" value="Genomic_DNA"/>
</dbReference>
<dbReference type="OrthoDB" id="513173at2759"/>
<keyword evidence="1" id="KW-0812">Transmembrane</keyword>
<organism evidence="2 3">
    <name type="scientific">Chlorella vulgaris</name>
    <name type="common">Green alga</name>
    <dbReference type="NCBI Taxonomy" id="3077"/>
    <lineage>
        <taxon>Eukaryota</taxon>
        <taxon>Viridiplantae</taxon>
        <taxon>Chlorophyta</taxon>
        <taxon>core chlorophytes</taxon>
        <taxon>Trebouxiophyceae</taxon>
        <taxon>Chlorellales</taxon>
        <taxon>Chlorellaceae</taxon>
        <taxon>Chlorella clade</taxon>
        <taxon>Chlorella</taxon>
    </lineage>
</organism>
<reference evidence="2" key="2">
    <citation type="submission" date="2020-11" db="EMBL/GenBank/DDBJ databases">
        <authorList>
            <person name="Cecchin M."/>
            <person name="Marcolungo L."/>
            <person name="Rossato M."/>
            <person name="Girolomoni L."/>
            <person name="Cosentino E."/>
            <person name="Cuine S."/>
            <person name="Li-Beisson Y."/>
            <person name="Delledonne M."/>
            <person name="Ballottari M."/>
        </authorList>
    </citation>
    <scope>NUCLEOTIDE SEQUENCE</scope>
    <source>
        <strain evidence="2">211/11P</strain>
        <tissue evidence="2">Whole cell</tissue>
    </source>
</reference>
<protein>
    <submittedName>
        <fullName evidence="2">Uncharacterized protein</fullName>
    </submittedName>
</protein>
<comment type="caution">
    <text evidence="2">The sequence shown here is derived from an EMBL/GenBank/DDBJ whole genome shotgun (WGS) entry which is preliminary data.</text>
</comment>
<proteinExistence type="predicted"/>
<sequence length="191" mass="20858">MAAEEIVLPDAAVCTRDVMLEATSKEHSCAETLYHRDPAVESCCAVLADYYGPNSTRATRHCFCVESYFNHMHALSEISYVAWEGYFDKCTELGYPIYYFQDGAGPCNPAAAEPAVEEAVDEEIEEPAPMLPMRSLGAWGAGLQNDGWSLAAFIMSLLGAIGGTTMAWAFVFDACSDLRRCSTKRARRAAA</sequence>
<gene>
    <name evidence="2" type="ORF">D9Q98_005846</name>
</gene>